<evidence type="ECO:0000313" key="2">
    <source>
        <dbReference type="EMBL" id="SKC87815.1"/>
    </source>
</evidence>
<gene>
    <name evidence="2" type="ORF">SAMN05660236_5519</name>
</gene>
<proteinExistence type="predicted"/>
<dbReference type="EMBL" id="FUZU01000004">
    <property type="protein sequence ID" value="SKC87815.1"/>
    <property type="molecule type" value="Genomic_DNA"/>
</dbReference>
<organism evidence="2 3">
    <name type="scientific">Ohtaekwangia koreensis</name>
    <dbReference type="NCBI Taxonomy" id="688867"/>
    <lineage>
        <taxon>Bacteria</taxon>
        <taxon>Pseudomonadati</taxon>
        <taxon>Bacteroidota</taxon>
        <taxon>Cytophagia</taxon>
        <taxon>Cytophagales</taxon>
        <taxon>Fulvivirgaceae</taxon>
        <taxon>Ohtaekwangia</taxon>
    </lineage>
</organism>
<protein>
    <recommendedName>
        <fullName evidence="4">Secretion system C-terminal sorting domain-containing protein</fullName>
    </recommendedName>
</protein>
<evidence type="ECO:0000256" key="1">
    <source>
        <dbReference type="SAM" id="SignalP"/>
    </source>
</evidence>
<keyword evidence="1" id="KW-0732">Signal</keyword>
<reference evidence="2 3" key="1">
    <citation type="submission" date="2017-02" db="EMBL/GenBank/DDBJ databases">
        <authorList>
            <person name="Peterson S.W."/>
        </authorList>
    </citation>
    <scope>NUCLEOTIDE SEQUENCE [LARGE SCALE GENOMIC DNA]</scope>
    <source>
        <strain evidence="2 3">DSM 25262</strain>
    </source>
</reference>
<sequence>MRKYLIYCVVTLLCSLACTSGAFAVTLYTYTNGGSSGQWNVANTWTTDPTGVSLTGSVVPGNNDVVHILNGYTVTLAANVTTTGLTINIHNGGTLNLSTFTMATISTLTGSGTLKIRAGYFPTITTNDFLANYASGATVEFFDFTGTLPVSINYPNLAFSNSTAGNLTVAFSNASAYSFTVFGNLVTRTTGTGTLTVALGTQITNSINLTVNGTATIGANTTFGVGAFNAIHNITFLSNVTNNGTVDLSNGTQYSASTTGAANVTFTGATDNTLACNGTTDLYTLTVNKGLSSTNILSITSTNSANLNFYSNGQLITITNGTLKLGANINVPRVYGSGTTNYDIGSSTSSPMLWIDGATVSTNGAALVVYGKIRITAGSFTSVGGQGTVIREEGQYIIEGGTFTTEKFRPSTTASTHRGSFTMTGGTFNASGTTASDSRYARFSLPFPEQVFIMSGGTINVSNPEPSTSSGDATNGGIHIGCNASNYNVTGGTVNAILSGTATSFSIASVAPFWDFNIFRTGTPTTVRLTGIGSVGGTVTTAQPLVVLNDFSINGTNNPIFNANGQSVTIGGDFAISSGATYTPSSNTTTFDGAADQSFSNDGTITSGLYNLTVSKASGTLTLGGSATTYTVTQTLTLTGGILNDGGKTIQVTGNIYNEAIHTGTGNITLSGATTQTIAGDGNGILGNLILNNASTPGATITSDLTISGILTLAGTGNSLFDISYYQLSLTSTSATALTTTGNPFSSSKMIRTLGFQSDRGIRKTFGNLSAFTFAFGVGSNYTPATIQLTSAPTAYGTITARPVNSRHQFIVAGNTNNLSWYWKVVSSGFTGVGASAVSHTYQYVESSVSVAGDDANYVPARYNPTTWTVINNVSQVNETSNIISFTNVGYIDGDYTAGRPIAFGTVKIFYSKRSGDWSNTGAGTTPWSNVSHSGPDATTIPGAGDQVFIGDGTTYNHTITISSNGQSSGGLEINAGSTLDVGIYTGHNFGRLENVQISGSGLLRISSATATAEFPAGDFGNFIRSTGGTVEYYTTGAQDFSIPVSSVSPTILPLTSYKNLLLSPATGRYIAMPNQDERIYGNITVQGASTTGVVRLNAAASRTLTVNGNLLVTGGNLQFMNGTAQTLQIDGNIAISSGASFTIAGTGVATTNILSIEGNLVNNGTLDLSNTASYVCNTTFTGSSNTSITGTGSVTDFNILTVSKGTSQTPVLEVNASTFTLSGTTVPLVLNDGTFRLTSAQTVTFANGSDFSIPATARLSANGGTLQLTGSDGHDLLLAGTLEILNGAVNIGTTSNDNAIEYAATGQPTITTSGGALNVRGQIRRSFASSQGALLYNQSGSGIVSVGLTNASVTTRGIFEILNTGSSFSMSGGTLRVIRASGSTSIADLYLQPSAYSVTGGTIEIGTGNTSQVIDINSIIPVYNVAVTGTTNTAKLEFNGLTLRGSLNIGSGNIFNASSFDVNIAGDFINSNTTNTTGTTTGGYQAGSATQTTTLNGTSSNQQITGVSGNLTNFGNLIINNTFSGGVVALQANTNLRVNGILMLTSGTLAGGANTITAISTVSNAAIHTSTAGGSITLAGTSNQTITGNGNGKFGNVILNNASGAVFGANQEITGILTFTSGSLTIGSYALYLSNTSLSAISGATSARYIVTSGRLSDSGVTKAFSGSLSSGNFIFPIGVGSKYTPANYTLTTGSAGGNITIRPVNSKHPSATGSGTAYINYYWSVSHSIVNLISLTHTYTYVAADEMGTVANYRDARFSGGAWTIGTTAGNPNTTTRIITFTNIDLTGDYTAGEPTAFVNPTTYTSIASGNWESDGSVWDIDPPGTNLGPPAGSFVIISAGHTVTVTSNSKRMATLEVRGRLHLGSTTGHDFGTVTTSGAGARTIQIQSSTFPSGNFTTFTAAGGGTVEYDGALTLPTQPTYNNLSFANTGTKVLSNVDLVVNGNLSIAAGTVTNAVNNRNITLGSTTGNFTNNGIFIAGTGTIFIGRNFTNSGASTSFTSGSGTGGLWIAGNFTNSTGATFTASSDSVSVRGNLSNGAVLNAGSGAIRVTGNLSNTAGTFTASSGIIVVSGSMTNNATYTAGSGAITVRGSYTNSGASAIYNANANALTVNGNFTNSTGGTINANTSTMSIGGNWNNASTFNAGTSSVVLTSASAQTLTGATSFYRLTRSNGGSLTLNNDIVVNGSLTLTSGNIITGSNTVSLTNTTVQPVSGSAASFIDGILSISYPNTASTSRVYPVGRGSIYRPVTIQQTATSTAPVVRVQMINSAPSGSYPATIEGLSPARYYAIDMVSGTMNSPTVELSFNTNAPTDEPIAVPGNARVVRATAPTGPWSDEVGSGVYSPASPTGYATSGVTSFANPTYFALGFKNQVLPITLKSFEAVLNDAVVELDWTTYTEINNAFFTIERSADGIHFDSISSVEGAGNSNMMLTYQEIDYHPLKGVSYYRLKQTDYDLRYSYSKVVRIVNNNKSGPSMVIYPNPAKLSDKLLVRIKNGEEQQAYIVISDVSGRTHFADYAALNENAEVDLYTLKMTYRLERGVYLVSVISGTFRTIEKVVIK</sequence>
<dbReference type="InterPro" id="IPR026444">
    <property type="entry name" value="Secre_tail"/>
</dbReference>
<dbReference type="Proteomes" id="UP000190961">
    <property type="component" value="Unassembled WGS sequence"/>
</dbReference>
<dbReference type="STRING" id="688867.SAMN05660236_5519"/>
<accession>A0A1T5MHZ7</accession>
<evidence type="ECO:0000313" key="3">
    <source>
        <dbReference type="Proteomes" id="UP000190961"/>
    </source>
</evidence>
<evidence type="ECO:0008006" key="4">
    <source>
        <dbReference type="Google" id="ProtNLM"/>
    </source>
</evidence>
<feature type="chain" id="PRO_5012866198" description="Secretion system C-terminal sorting domain-containing protein" evidence="1">
    <location>
        <begin position="25"/>
        <end position="2563"/>
    </location>
</feature>
<dbReference type="OrthoDB" id="1109367at2"/>
<dbReference type="NCBIfam" id="TIGR04183">
    <property type="entry name" value="Por_Secre_tail"/>
    <property type="match status" value="1"/>
</dbReference>
<keyword evidence="3" id="KW-1185">Reference proteome</keyword>
<feature type="signal peptide" evidence="1">
    <location>
        <begin position="1"/>
        <end position="24"/>
    </location>
</feature>
<dbReference type="RefSeq" id="WP_079689970.1">
    <property type="nucleotide sequence ID" value="NZ_FUZU01000004.1"/>
</dbReference>
<name>A0A1T5MHZ7_9BACT</name>